<keyword evidence="2" id="KW-1133">Transmembrane helix</keyword>
<dbReference type="InterPro" id="IPR008480">
    <property type="entry name" value="DUF761_pln"/>
</dbReference>
<comment type="caution">
    <text evidence="4">The sequence shown here is derived from an EMBL/GenBank/DDBJ whole genome shotgun (WGS) entry which is preliminary data.</text>
</comment>
<reference evidence="4" key="2">
    <citation type="submission" date="2022-01" db="EMBL/GenBank/DDBJ databases">
        <authorList>
            <person name="Yamashiro T."/>
            <person name="Shiraishi A."/>
            <person name="Satake H."/>
            <person name="Nakayama K."/>
        </authorList>
    </citation>
    <scope>NUCLEOTIDE SEQUENCE</scope>
</reference>
<dbReference type="Proteomes" id="UP001151760">
    <property type="component" value="Unassembled WGS sequence"/>
</dbReference>
<protein>
    <submittedName>
        <fullName evidence="4">Mediator of RNA polymerase II transcription subunit 10b-like protein isoform 1</fullName>
    </submittedName>
</protein>
<name>A0ABQ4WLY1_9ASTR</name>
<evidence type="ECO:0000313" key="4">
    <source>
        <dbReference type="EMBL" id="GJS53879.1"/>
    </source>
</evidence>
<evidence type="ECO:0000256" key="1">
    <source>
        <dbReference type="SAM" id="MobiDB-lite"/>
    </source>
</evidence>
<dbReference type="PANTHER" id="PTHR33098">
    <property type="entry name" value="COTTON FIBER (DUF761)"/>
    <property type="match status" value="1"/>
</dbReference>
<gene>
    <name evidence="4" type="ORF">Tco_0627241</name>
</gene>
<evidence type="ECO:0000313" key="5">
    <source>
        <dbReference type="Proteomes" id="UP001151760"/>
    </source>
</evidence>
<dbReference type="EMBL" id="BQNB010008756">
    <property type="protein sequence ID" value="GJS53879.1"/>
    <property type="molecule type" value="Genomic_DNA"/>
</dbReference>
<dbReference type="Pfam" id="PF05553">
    <property type="entry name" value="DUF761"/>
    <property type="match status" value="1"/>
</dbReference>
<keyword evidence="2" id="KW-0472">Membrane</keyword>
<evidence type="ECO:0000256" key="2">
    <source>
        <dbReference type="SAM" id="Phobius"/>
    </source>
</evidence>
<accession>A0ABQ4WLY1</accession>
<organism evidence="4 5">
    <name type="scientific">Tanacetum coccineum</name>
    <dbReference type="NCBI Taxonomy" id="301880"/>
    <lineage>
        <taxon>Eukaryota</taxon>
        <taxon>Viridiplantae</taxon>
        <taxon>Streptophyta</taxon>
        <taxon>Embryophyta</taxon>
        <taxon>Tracheophyta</taxon>
        <taxon>Spermatophyta</taxon>
        <taxon>Magnoliopsida</taxon>
        <taxon>eudicotyledons</taxon>
        <taxon>Gunneridae</taxon>
        <taxon>Pentapetalae</taxon>
        <taxon>asterids</taxon>
        <taxon>campanulids</taxon>
        <taxon>Asterales</taxon>
        <taxon>Asteraceae</taxon>
        <taxon>Asteroideae</taxon>
        <taxon>Anthemideae</taxon>
        <taxon>Anthemidinae</taxon>
        <taxon>Tanacetum</taxon>
    </lineage>
</organism>
<evidence type="ECO:0000259" key="3">
    <source>
        <dbReference type="Pfam" id="PF14364"/>
    </source>
</evidence>
<dbReference type="Pfam" id="PF14364">
    <property type="entry name" value="DUF4408"/>
    <property type="match status" value="1"/>
</dbReference>
<keyword evidence="5" id="KW-1185">Reference proteome</keyword>
<keyword evidence="2" id="KW-0812">Transmembrane</keyword>
<proteinExistence type="predicted"/>
<dbReference type="PANTHER" id="PTHR33098:SF85">
    <property type="entry name" value="DUF4408 DOMAIN-CONTAINING PROTEIN"/>
    <property type="match status" value="1"/>
</dbReference>
<reference evidence="4" key="1">
    <citation type="journal article" date="2022" name="Int. J. Mol. Sci.">
        <title>Draft Genome of Tanacetum Coccineum: Genomic Comparison of Closely Related Tanacetum-Family Plants.</title>
        <authorList>
            <person name="Yamashiro T."/>
            <person name="Shiraishi A."/>
            <person name="Nakayama K."/>
            <person name="Satake H."/>
        </authorList>
    </citation>
    <scope>NUCLEOTIDE SEQUENCE</scope>
</reference>
<feature type="domain" description="DUF4408" evidence="3">
    <location>
        <begin position="12"/>
        <end position="42"/>
    </location>
</feature>
<feature type="region of interest" description="Disordered" evidence="1">
    <location>
        <begin position="46"/>
        <end position="73"/>
    </location>
</feature>
<feature type="compositionally biased region" description="Low complexity" evidence="1">
    <location>
        <begin position="46"/>
        <end position="56"/>
    </location>
</feature>
<dbReference type="InterPro" id="IPR025520">
    <property type="entry name" value="DUF4408"/>
</dbReference>
<sequence length="283" mass="32415">MEVAATSSLPSPSLWSSLNSWFTSTVLFILLNLMIATILFTSNLPQNNQPPQQEQEANNDDKDQQKETEKQKQPSILTRIKSFTFEQNHHDDQDDVLDHHAQQPIEYVFNQPMHYQHFDFDQPTETIATHYDFNAKYSGEVVSGADKFSGEFSDEVQDIETEDTLLDSEPTHEEILDANGVEDEFESMDDVYSKVVDSKKSKKMKKSTSLKVGFKDDFDDDVAALESRRPDTVRVKKVMMVEEDDDDDGVEVDSRADDFINKFKNDLKLQRIESIMKKGGNKP</sequence>
<feature type="compositionally biased region" description="Basic and acidic residues" evidence="1">
    <location>
        <begin position="59"/>
        <end position="72"/>
    </location>
</feature>
<feature type="transmembrane region" description="Helical" evidence="2">
    <location>
        <begin position="20"/>
        <end position="40"/>
    </location>
</feature>